<keyword evidence="2" id="KW-1185">Reference proteome</keyword>
<evidence type="ECO:0000313" key="2">
    <source>
        <dbReference type="Proteomes" id="UP000199283"/>
    </source>
</evidence>
<dbReference type="EMBL" id="FNZQ01000003">
    <property type="protein sequence ID" value="SEL11209.1"/>
    <property type="molecule type" value="Genomic_DNA"/>
</dbReference>
<reference evidence="1 2" key="1">
    <citation type="submission" date="2016-10" db="EMBL/GenBank/DDBJ databases">
        <authorList>
            <person name="de Groot N.N."/>
        </authorList>
    </citation>
    <scope>NUCLEOTIDE SEQUENCE [LARGE SCALE GENOMIC DNA]</scope>
    <source>
        <strain evidence="1 2">DSM 14858</strain>
    </source>
</reference>
<gene>
    <name evidence="1" type="ORF">SAMN04488526_1959</name>
</gene>
<proteinExistence type="predicted"/>
<organism evidence="1 2">
    <name type="scientific">Jannaschia helgolandensis</name>
    <dbReference type="NCBI Taxonomy" id="188906"/>
    <lineage>
        <taxon>Bacteria</taxon>
        <taxon>Pseudomonadati</taxon>
        <taxon>Pseudomonadota</taxon>
        <taxon>Alphaproteobacteria</taxon>
        <taxon>Rhodobacterales</taxon>
        <taxon>Roseobacteraceae</taxon>
        <taxon>Jannaschia</taxon>
    </lineage>
</organism>
<accession>A0A1H7MJF9</accession>
<name>A0A1H7MJF9_9RHOB</name>
<protein>
    <submittedName>
        <fullName evidence="1">Uncharacterized protein</fullName>
    </submittedName>
</protein>
<sequence>MGDILRDRAAMVCACIDTHLMSGAILFNLGRCLVGWTTTRLQSHLSEADRK</sequence>
<evidence type="ECO:0000313" key="1">
    <source>
        <dbReference type="EMBL" id="SEL11209.1"/>
    </source>
</evidence>
<dbReference type="AlphaFoldDB" id="A0A1H7MJF9"/>
<dbReference type="STRING" id="188906.SAMN04488526_1959"/>
<dbReference type="Proteomes" id="UP000199283">
    <property type="component" value="Unassembled WGS sequence"/>
</dbReference>